<keyword evidence="1" id="KW-0547">Nucleotide-binding</keyword>
<dbReference type="GO" id="GO:0140662">
    <property type="term" value="F:ATP-dependent protein folding chaperone"/>
    <property type="evidence" value="ECO:0007669"/>
    <property type="project" value="InterPro"/>
</dbReference>
<dbReference type="EMBL" id="CAJPDS010000006">
    <property type="protein sequence ID" value="CAF9908163.1"/>
    <property type="molecule type" value="Genomic_DNA"/>
</dbReference>
<accession>A0A8H3EMI6</accession>
<evidence type="ECO:0000313" key="3">
    <source>
        <dbReference type="EMBL" id="CAF9908163.1"/>
    </source>
</evidence>
<gene>
    <name evidence="3" type="ORF">HETSPECPRED_008004</name>
</gene>
<proteinExistence type="predicted"/>
<keyword evidence="2" id="KW-0067">ATP-binding</keyword>
<dbReference type="GO" id="GO:0005524">
    <property type="term" value="F:ATP binding"/>
    <property type="evidence" value="ECO:0007669"/>
    <property type="project" value="UniProtKB-KW"/>
</dbReference>
<dbReference type="Proteomes" id="UP000664521">
    <property type="component" value="Unassembled WGS sequence"/>
</dbReference>
<dbReference type="InterPro" id="IPR013126">
    <property type="entry name" value="Hsp_70_fam"/>
</dbReference>
<evidence type="ECO:0000256" key="2">
    <source>
        <dbReference type="ARBA" id="ARBA00022840"/>
    </source>
</evidence>
<name>A0A8H3EMI6_9LECA</name>
<sequence length="287" mass="30809">MVVGQVLGNDSYKSVFLEAMQDKKEQRHPNSTKEIFTEALISIKAEAEQALAREVGCSVIAIPDYFDNSARDAIAAAAVEVAFASSEPKHIIAASEAIRLAYDFGECSGRHIAKGCDLDKEFITLVVDLTPTSLTVMIVNMGKESATVLGHEELPDNGEFCIEPDGTQGAKQPQSACTRGLEEGLASTIAKLTTLDEAKRTEGLQSTPFIKDVNAVILIGNASPASHESLSAILIKLLHEHLGTSEDWFFQVIDPSQVVSIGAARRAKALVDKIAPGQTTTETRDEL</sequence>
<dbReference type="Gene3D" id="3.30.420.40">
    <property type="match status" value="2"/>
</dbReference>
<evidence type="ECO:0008006" key="5">
    <source>
        <dbReference type="Google" id="ProtNLM"/>
    </source>
</evidence>
<comment type="caution">
    <text evidence="3">The sequence shown here is derived from an EMBL/GenBank/DDBJ whole genome shotgun (WGS) entry which is preliminary data.</text>
</comment>
<dbReference type="OrthoDB" id="3900058at2759"/>
<dbReference type="AlphaFoldDB" id="A0A8H3EMI6"/>
<reference evidence="3" key="1">
    <citation type="submission" date="2021-03" db="EMBL/GenBank/DDBJ databases">
        <authorList>
            <person name="Tagirdzhanova G."/>
        </authorList>
    </citation>
    <scope>NUCLEOTIDE SEQUENCE</scope>
</reference>
<evidence type="ECO:0000313" key="4">
    <source>
        <dbReference type="Proteomes" id="UP000664521"/>
    </source>
</evidence>
<evidence type="ECO:0000256" key="1">
    <source>
        <dbReference type="ARBA" id="ARBA00022741"/>
    </source>
</evidence>
<dbReference type="Pfam" id="PF00012">
    <property type="entry name" value="HSP70"/>
    <property type="match status" value="1"/>
</dbReference>
<keyword evidence="4" id="KW-1185">Reference proteome</keyword>
<organism evidence="3 4">
    <name type="scientific">Heterodermia speciosa</name>
    <dbReference type="NCBI Taxonomy" id="116794"/>
    <lineage>
        <taxon>Eukaryota</taxon>
        <taxon>Fungi</taxon>
        <taxon>Dikarya</taxon>
        <taxon>Ascomycota</taxon>
        <taxon>Pezizomycotina</taxon>
        <taxon>Lecanoromycetes</taxon>
        <taxon>OSLEUM clade</taxon>
        <taxon>Lecanoromycetidae</taxon>
        <taxon>Caliciales</taxon>
        <taxon>Physciaceae</taxon>
        <taxon>Heterodermia</taxon>
    </lineage>
</organism>
<protein>
    <recommendedName>
        <fullName evidence="5">Heat shock protein 70</fullName>
    </recommendedName>
</protein>